<accession>A0A1H6ZQF8</accession>
<dbReference type="InterPro" id="IPR009671">
    <property type="entry name" value="RraB_dom"/>
</dbReference>
<dbReference type="Gene3D" id="3.30.70.970">
    <property type="entry name" value="RraB-like"/>
    <property type="match status" value="1"/>
</dbReference>
<dbReference type="InterPro" id="IPR036701">
    <property type="entry name" value="RraB-like_sf"/>
</dbReference>
<evidence type="ECO:0000313" key="3">
    <source>
        <dbReference type="Proteomes" id="UP000199200"/>
    </source>
</evidence>
<reference evidence="3" key="1">
    <citation type="submission" date="2016-10" db="EMBL/GenBank/DDBJ databases">
        <authorList>
            <person name="Varghese N."/>
            <person name="Submissions S."/>
        </authorList>
    </citation>
    <scope>NUCLEOTIDE SEQUENCE [LARGE SCALE GENOMIC DNA]</scope>
    <source>
        <strain evidence="3">CGMCC 1.6763</strain>
    </source>
</reference>
<dbReference type="RefSeq" id="WP_008300395.1">
    <property type="nucleotide sequence ID" value="NZ_FNZF01000003.1"/>
</dbReference>
<sequence length="106" mass="12006">MFPNDDDGLVLQMLKDEGIDFSIPQPLDFAISCPDKRSAKKILKALKREGFTAEIEEDEGEWSCYAFVVTHLDYDTIVEIQERLHQLATPFDGQSDGWGVMVVPED</sequence>
<dbReference type="EMBL" id="FNZF01000003">
    <property type="protein sequence ID" value="SEJ55488.1"/>
    <property type="molecule type" value="Genomic_DNA"/>
</dbReference>
<protein>
    <submittedName>
        <fullName evidence="2">Regulator of ribonuclease activity B</fullName>
    </submittedName>
</protein>
<dbReference type="Proteomes" id="UP000199200">
    <property type="component" value="Unassembled WGS sequence"/>
</dbReference>
<gene>
    <name evidence="2" type="ORF">SAMN04488127_2204</name>
</gene>
<dbReference type="SUPFAM" id="SSF89946">
    <property type="entry name" value="Hypothetical protein VC0424"/>
    <property type="match status" value="1"/>
</dbReference>
<dbReference type="STRING" id="426757.SAMN04488127_2204"/>
<name>A0A1H6ZQF8_9BACL</name>
<organism evidence="2 3">
    <name type="scientific">Bhargavaea ginsengi</name>
    <dbReference type="NCBI Taxonomy" id="426757"/>
    <lineage>
        <taxon>Bacteria</taxon>
        <taxon>Bacillati</taxon>
        <taxon>Bacillota</taxon>
        <taxon>Bacilli</taxon>
        <taxon>Bacillales</taxon>
        <taxon>Caryophanaceae</taxon>
        <taxon>Bhargavaea</taxon>
    </lineage>
</organism>
<dbReference type="Pfam" id="PF06877">
    <property type="entry name" value="RraB"/>
    <property type="match status" value="1"/>
</dbReference>
<feature type="domain" description="Regulator of ribonuclease activity B" evidence="1">
    <location>
        <begin position="5"/>
        <end position="100"/>
    </location>
</feature>
<proteinExistence type="predicted"/>
<keyword evidence="3" id="KW-1185">Reference proteome</keyword>
<evidence type="ECO:0000313" key="2">
    <source>
        <dbReference type="EMBL" id="SEJ55488.1"/>
    </source>
</evidence>
<dbReference type="AlphaFoldDB" id="A0A1H6ZQF8"/>
<evidence type="ECO:0000259" key="1">
    <source>
        <dbReference type="Pfam" id="PF06877"/>
    </source>
</evidence>